<reference evidence="2 3" key="1">
    <citation type="submission" date="2023-05" db="EMBL/GenBank/DDBJ databases">
        <title>Draft genome of Paenibacillus sp. CCS26.</title>
        <authorList>
            <person name="Akita H."/>
            <person name="Shinto Y."/>
            <person name="Kimura Z."/>
        </authorList>
    </citation>
    <scope>NUCLEOTIDE SEQUENCE [LARGE SCALE GENOMIC DNA]</scope>
    <source>
        <strain evidence="2 3">CCS26</strain>
    </source>
</reference>
<dbReference type="Pfam" id="PF00534">
    <property type="entry name" value="Glycos_transf_1"/>
    <property type="match status" value="1"/>
</dbReference>
<organism evidence="2 3">
    <name type="scientific">Paenibacillus glycanilyticus</name>
    <dbReference type="NCBI Taxonomy" id="126569"/>
    <lineage>
        <taxon>Bacteria</taxon>
        <taxon>Bacillati</taxon>
        <taxon>Bacillota</taxon>
        <taxon>Bacilli</taxon>
        <taxon>Bacillales</taxon>
        <taxon>Paenibacillaceae</taxon>
        <taxon>Paenibacillus</taxon>
    </lineage>
</organism>
<dbReference type="Proteomes" id="UP001285921">
    <property type="component" value="Unassembled WGS sequence"/>
</dbReference>
<accession>A0ABQ6NNM4</accession>
<evidence type="ECO:0000313" key="3">
    <source>
        <dbReference type="Proteomes" id="UP001285921"/>
    </source>
</evidence>
<protein>
    <recommendedName>
        <fullName evidence="1">Glycosyl transferase family 1 domain-containing protein</fullName>
    </recommendedName>
</protein>
<dbReference type="PANTHER" id="PTHR12526:SF630">
    <property type="entry name" value="GLYCOSYLTRANSFERASE"/>
    <property type="match status" value="1"/>
</dbReference>
<feature type="domain" description="Glycosyl transferase family 1" evidence="1">
    <location>
        <begin position="184"/>
        <end position="341"/>
    </location>
</feature>
<dbReference type="SUPFAM" id="SSF53756">
    <property type="entry name" value="UDP-Glycosyltransferase/glycogen phosphorylase"/>
    <property type="match status" value="1"/>
</dbReference>
<name>A0ABQ6NNM4_9BACL</name>
<dbReference type="Gene3D" id="3.40.50.2000">
    <property type="entry name" value="Glycogen Phosphorylase B"/>
    <property type="match status" value="2"/>
</dbReference>
<dbReference type="EMBL" id="BTCL01000014">
    <property type="protein sequence ID" value="GMK46691.1"/>
    <property type="molecule type" value="Genomic_DNA"/>
</dbReference>
<dbReference type="InterPro" id="IPR001296">
    <property type="entry name" value="Glyco_trans_1"/>
</dbReference>
<dbReference type="CDD" id="cd03801">
    <property type="entry name" value="GT4_PimA-like"/>
    <property type="match status" value="1"/>
</dbReference>
<gene>
    <name evidence="2" type="ORF">PghCCS26_38200</name>
</gene>
<evidence type="ECO:0000313" key="2">
    <source>
        <dbReference type="EMBL" id="GMK46691.1"/>
    </source>
</evidence>
<evidence type="ECO:0000259" key="1">
    <source>
        <dbReference type="Pfam" id="PF00534"/>
    </source>
</evidence>
<comment type="caution">
    <text evidence="2">The sequence shown here is derived from an EMBL/GenBank/DDBJ whole genome shotgun (WGS) entry which is preliminary data.</text>
</comment>
<dbReference type="RefSeq" id="WP_317980891.1">
    <property type="nucleotide sequence ID" value="NZ_BTCL01000014.1"/>
</dbReference>
<dbReference type="PANTHER" id="PTHR12526">
    <property type="entry name" value="GLYCOSYLTRANSFERASE"/>
    <property type="match status" value="1"/>
</dbReference>
<proteinExistence type="predicted"/>
<sequence>MKVLFLTNIPSPYRIDFFNELGRYCDLTVWFEAKNEANREWKVEGLGDRFSYAFLPGFTIGLDRHVNWSILHALSREPFDVYIMGCYSSPTEMLAIGWLKRKKKKFILNSDGGFPATDRWLLRKLKTSLISSANLWLSSGSNCTRYLMEYGAKREQIVEYPLSSVKLEERELAALPEEERAALKQEIGLKETVILAIGQFIPRKGFDILLDAFGKMNRDGVSLLLIGGGPERVVYEEKIRDQGIPNVIIKDFMHKQELFRYWKLADVFVMPTRYDIWGLVLNEALTLGLPIVSTTMAGAAHDLIEEGGNGFLVPPDNVQELADRCTRLTDDAALRRAYGERSLQIAKRYRMERMVEKHIEVLNEWYKEGQG</sequence>
<keyword evidence="3" id="KW-1185">Reference proteome</keyword>